<name>A0A150PQD0_SORCE</name>
<accession>A0A150PQD0</accession>
<gene>
    <name evidence="2" type="ORF">BE08_02585</name>
</gene>
<dbReference type="AlphaFoldDB" id="A0A150PQD0"/>
<protein>
    <recommendedName>
        <fullName evidence="1">DUF5615 domain-containing protein</fullName>
    </recommendedName>
</protein>
<dbReference type="EMBL" id="JELY01000877">
    <property type="protein sequence ID" value="KYF57716.1"/>
    <property type="molecule type" value="Genomic_DNA"/>
</dbReference>
<comment type="caution">
    <text evidence="2">The sequence shown here is derived from an EMBL/GenBank/DDBJ whole genome shotgun (WGS) entry which is preliminary data.</text>
</comment>
<dbReference type="InterPro" id="IPR041049">
    <property type="entry name" value="DUF5615"/>
</dbReference>
<evidence type="ECO:0000313" key="2">
    <source>
        <dbReference type="EMBL" id="KYF57716.1"/>
    </source>
</evidence>
<organism evidence="2 3">
    <name type="scientific">Sorangium cellulosum</name>
    <name type="common">Polyangium cellulosum</name>
    <dbReference type="NCBI Taxonomy" id="56"/>
    <lineage>
        <taxon>Bacteria</taxon>
        <taxon>Pseudomonadati</taxon>
        <taxon>Myxococcota</taxon>
        <taxon>Polyangia</taxon>
        <taxon>Polyangiales</taxon>
        <taxon>Polyangiaceae</taxon>
        <taxon>Sorangium</taxon>
    </lineage>
</organism>
<proteinExistence type="predicted"/>
<reference evidence="2 3" key="1">
    <citation type="submission" date="2014-02" db="EMBL/GenBank/DDBJ databases">
        <title>The small core and large imbalanced accessory genome model reveals a collaborative survival strategy of Sorangium cellulosum strains in nature.</title>
        <authorList>
            <person name="Han K."/>
            <person name="Peng R."/>
            <person name="Blom J."/>
            <person name="Li Y.-Z."/>
        </authorList>
    </citation>
    <scope>NUCLEOTIDE SEQUENCE [LARGE SCALE GENOMIC DNA]</scope>
    <source>
        <strain evidence="2 3">So0157-25</strain>
    </source>
</reference>
<evidence type="ECO:0000313" key="3">
    <source>
        <dbReference type="Proteomes" id="UP000075420"/>
    </source>
</evidence>
<sequence length="129" mass="13514">MTPTARLLLDQGLPRSAAERLRAAGVDATHVAELGMWAALDEEILERARQSGQVVVTLDADFHALLAVAGASAPSVLRLRVERLNGDACAKLILDVLAGCGAELVAGAAATADLTRVRLRRLPLTDHGS</sequence>
<dbReference type="Proteomes" id="UP000075420">
    <property type="component" value="Unassembled WGS sequence"/>
</dbReference>
<dbReference type="Pfam" id="PF18480">
    <property type="entry name" value="DUF5615"/>
    <property type="match status" value="1"/>
</dbReference>
<feature type="domain" description="DUF5615" evidence="1">
    <location>
        <begin position="6"/>
        <end position="110"/>
    </location>
</feature>
<evidence type="ECO:0000259" key="1">
    <source>
        <dbReference type="Pfam" id="PF18480"/>
    </source>
</evidence>